<reference evidence="1" key="2">
    <citation type="journal article" date="2015" name="Fish Shellfish Immunol.">
        <title>Early steps in the European eel (Anguilla anguilla)-Vibrio vulnificus interaction in the gills: Role of the RtxA13 toxin.</title>
        <authorList>
            <person name="Callol A."/>
            <person name="Pajuelo D."/>
            <person name="Ebbesson L."/>
            <person name="Teles M."/>
            <person name="MacKenzie S."/>
            <person name="Amaro C."/>
        </authorList>
    </citation>
    <scope>NUCLEOTIDE SEQUENCE</scope>
</reference>
<proteinExistence type="predicted"/>
<dbReference type="EMBL" id="GBXM01034868">
    <property type="protein sequence ID" value="JAH73709.1"/>
    <property type="molecule type" value="Transcribed_RNA"/>
</dbReference>
<reference evidence="1" key="1">
    <citation type="submission" date="2014-11" db="EMBL/GenBank/DDBJ databases">
        <authorList>
            <person name="Amaro Gonzalez C."/>
        </authorList>
    </citation>
    <scope>NUCLEOTIDE SEQUENCE</scope>
</reference>
<protein>
    <submittedName>
        <fullName evidence="1">Uncharacterized protein</fullName>
    </submittedName>
</protein>
<organism evidence="1">
    <name type="scientific">Anguilla anguilla</name>
    <name type="common">European freshwater eel</name>
    <name type="synonym">Muraena anguilla</name>
    <dbReference type="NCBI Taxonomy" id="7936"/>
    <lineage>
        <taxon>Eukaryota</taxon>
        <taxon>Metazoa</taxon>
        <taxon>Chordata</taxon>
        <taxon>Craniata</taxon>
        <taxon>Vertebrata</taxon>
        <taxon>Euteleostomi</taxon>
        <taxon>Actinopterygii</taxon>
        <taxon>Neopterygii</taxon>
        <taxon>Teleostei</taxon>
        <taxon>Anguilliformes</taxon>
        <taxon>Anguillidae</taxon>
        <taxon>Anguilla</taxon>
    </lineage>
</organism>
<dbReference type="AlphaFoldDB" id="A0A0E9V6F3"/>
<name>A0A0E9V6F3_ANGAN</name>
<sequence>MSLMGYCIFTNEVAQHY</sequence>
<accession>A0A0E9V6F3</accession>
<evidence type="ECO:0000313" key="1">
    <source>
        <dbReference type="EMBL" id="JAH73709.1"/>
    </source>
</evidence>